<name>A0A7J7KZP5_9MAGN</name>
<organism evidence="1 2">
    <name type="scientific">Kingdonia uniflora</name>
    <dbReference type="NCBI Taxonomy" id="39325"/>
    <lineage>
        <taxon>Eukaryota</taxon>
        <taxon>Viridiplantae</taxon>
        <taxon>Streptophyta</taxon>
        <taxon>Embryophyta</taxon>
        <taxon>Tracheophyta</taxon>
        <taxon>Spermatophyta</taxon>
        <taxon>Magnoliopsida</taxon>
        <taxon>Ranunculales</taxon>
        <taxon>Circaeasteraceae</taxon>
        <taxon>Kingdonia</taxon>
    </lineage>
</organism>
<dbReference type="Gene3D" id="3.90.550.10">
    <property type="entry name" value="Spore Coat Polysaccharide Biosynthesis Protein SpsA, Chain A"/>
    <property type="match status" value="1"/>
</dbReference>
<reference evidence="1 2" key="1">
    <citation type="journal article" date="2020" name="IScience">
        <title>Genome Sequencing of the Endangered Kingdonia uniflora (Circaeasteraceae, Ranunculales) Reveals Potential Mechanisms of Evolutionary Specialization.</title>
        <authorList>
            <person name="Sun Y."/>
            <person name="Deng T."/>
            <person name="Zhang A."/>
            <person name="Moore M.J."/>
            <person name="Landis J.B."/>
            <person name="Lin N."/>
            <person name="Zhang H."/>
            <person name="Zhang X."/>
            <person name="Huang J."/>
            <person name="Zhang X."/>
            <person name="Sun H."/>
            <person name="Wang H."/>
        </authorList>
    </citation>
    <scope>NUCLEOTIDE SEQUENCE [LARGE SCALE GENOMIC DNA]</scope>
    <source>
        <strain evidence="1">TB1705</strain>
        <tissue evidence="1">Leaf</tissue>
    </source>
</reference>
<accession>A0A7J7KZP5</accession>
<dbReference type="GO" id="GO:0006048">
    <property type="term" value="P:UDP-N-acetylglucosamine biosynthetic process"/>
    <property type="evidence" value="ECO:0007669"/>
    <property type="project" value="TreeGrafter"/>
</dbReference>
<sequence length="319" mass="35508">MDSLSQKAKLHDDDDDDGSLIDIILLWSLENAFNEDFYEHKAIPASLGVSTEKQCDVNSLAVSRKAKEAIGRITKLTYTDGRTMVINVEYNKLEPLLRATGYPDGDVNCEIGYSPIPRNINQPILKLDSYIEELIKIEGAILEFVNPKYKDFSKTSFKSSTRLECMMQDYPKTLSLSARVRFIVMDTERAYAPMMNNPEDVAKVPKGSPYHSATSSEMAIYRANGKILREAGCKITDPIIEEFNGQERSTLVIKGHNVAIEDLTLDGALIISSAEGAEDAKVATVIGKVQNKGFILEKVDKSETSEIARIRGFKIKDVE</sequence>
<comment type="caution">
    <text evidence="1">The sequence shown here is derived from an EMBL/GenBank/DDBJ whole genome shotgun (WGS) entry which is preliminary data.</text>
</comment>
<evidence type="ECO:0000313" key="1">
    <source>
        <dbReference type="EMBL" id="KAF6135807.1"/>
    </source>
</evidence>
<dbReference type="Proteomes" id="UP000541444">
    <property type="component" value="Unassembled WGS sequence"/>
</dbReference>
<dbReference type="GO" id="GO:0003977">
    <property type="term" value="F:UDP-N-acetylglucosamine diphosphorylase activity"/>
    <property type="evidence" value="ECO:0007669"/>
    <property type="project" value="TreeGrafter"/>
</dbReference>
<dbReference type="InterPro" id="IPR039741">
    <property type="entry name" value="UDP-sugar_pyrophosphorylase"/>
</dbReference>
<dbReference type="SUPFAM" id="SSF53448">
    <property type="entry name" value="Nucleotide-diphospho-sugar transferases"/>
    <property type="match status" value="1"/>
</dbReference>
<protein>
    <submittedName>
        <fullName evidence="1">Uncharacterized protein</fullName>
    </submittedName>
</protein>
<dbReference type="Gene3D" id="2.160.10.30">
    <property type="match status" value="1"/>
</dbReference>
<proteinExistence type="predicted"/>
<dbReference type="EMBL" id="JACGCM010002776">
    <property type="protein sequence ID" value="KAF6135807.1"/>
    <property type="molecule type" value="Genomic_DNA"/>
</dbReference>
<keyword evidence="2" id="KW-1185">Reference proteome</keyword>
<dbReference type="InterPro" id="IPR029044">
    <property type="entry name" value="Nucleotide-diphossugar_trans"/>
</dbReference>
<dbReference type="PANTHER" id="PTHR11952:SF9">
    <property type="entry name" value="UDP-SUGAR PYROPHOSPHORYLASE"/>
    <property type="match status" value="1"/>
</dbReference>
<evidence type="ECO:0000313" key="2">
    <source>
        <dbReference type="Proteomes" id="UP000541444"/>
    </source>
</evidence>
<gene>
    <name evidence="1" type="ORF">GIB67_028126</name>
</gene>
<dbReference type="PANTHER" id="PTHR11952">
    <property type="entry name" value="UDP- GLUCOSE PYROPHOSPHORYLASE"/>
    <property type="match status" value="1"/>
</dbReference>
<dbReference type="AlphaFoldDB" id="A0A7J7KZP5"/>
<dbReference type="OrthoDB" id="532420at2759"/>